<dbReference type="OrthoDB" id="581861at2759"/>
<dbReference type="RefSeq" id="XP_015695824.1">
    <property type="nucleotide sequence ID" value="XM_015840338.1"/>
</dbReference>
<dbReference type="InterPro" id="IPR011676">
    <property type="entry name" value="DUF1618"/>
</dbReference>
<dbReference type="PANTHER" id="PTHR33086:SF6">
    <property type="entry name" value="OS01G0245532 PROTEIN"/>
    <property type="match status" value="1"/>
</dbReference>
<dbReference type="STRING" id="4533.J3KY72"/>
<dbReference type="Proteomes" id="UP000006038">
    <property type="component" value="Chromosome 1"/>
</dbReference>
<sequence length="405" mass="45677">MSAEAAEEKVDAAEPEENRHWETKDGEQWVVLACVPLVVRGNYFSPGIENKIKAAKAPRATRLVVHRSIAPRTKTIYDHPYVAGADCHGRLLLYATLGYELKPSLVLDAFYSKPAPPFDHRGVPEAYFICDTRTHKSTRLNDHGFHNFHPGNAGLASLTEDMYVVADLNPGVGTDRASLLIYSSGSGNWEEHMVDYPPHHRPWGSNGVVVHQTIIWWVDLSYGLLACDLRIEPHNLRFVPLPEGCEMPPSTPDLDRRRCVGFRGGDLRYMQIHERVFDGKPIVSMWTLIDQDAGTWRHDCEVLVKDIWDDKGYKATKLPREVPTAALIHPEHPGDVAYFFLHSRLFGVDLAARRVLEWQFFQMLHPPSAYHSSRFVRAWKRSISSANDDTGPPMTVNIALPGTTS</sequence>
<protein>
    <recommendedName>
        <fullName evidence="2">DUF1618 domain-containing protein</fullName>
    </recommendedName>
</protein>
<evidence type="ECO:0000313" key="4">
    <source>
        <dbReference type="Proteomes" id="UP000006038"/>
    </source>
</evidence>
<feature type="region of interest" description="Disordered" evidence="1">
    <location>
        <begin position="1"/>
        <end position="20"/>
    </location>
</feature>
<dbReference type="OMA" id="YIHEREY"/>
<gene>
    <name evidence="3" type="primary">LOC102708854</name>
</gene>
<keyword evidence="4" id="KW-1185">Reference proteome</keyword>
<dbReference type="Gramene" id="OB01G19280.1">
    <property type="protein sequence ID" value="OB01G19280.1"/>
    <property type="gene ID" value="OB01G19280"/>
</dbReference>
<name>J3KY72_ORYBR</name>
<organism evidence="3">
    <name type="scientific">Oryza brachyantha</name>
    <name type="common">malo sina</name>
    <dbReference type="NCBI Taxonomy" id="4533"/>
    <lineage>
        <taxon>Eukaryota</taxon>
        <taxon>Viridiplantae</taxon>
        <taxon>Streptophyta</taxon>
        <taxon>Embryophyta</taxon>
        <taxon>Tracheophyta</taxon>
        <taxon>Spermatophyta</taxon>
        <taxon>Magnoliopsida</taxon>
        <taxon>Liliopsida</taxon>
        <taxon>Poales</taxon>
        <taxon>Poaceae</taxon>
        <taxon>BOP clade</taxon>
        <taxon>Oryzoideae</taxon>
        <taxon>Oryzeae</taxon>
        <taxon>Oryzinae</taxon>
        <taxon>Oryza</taxon>
    </lineage>
</organism>
<dbReference type="GeneID" id="102708854"/>
<evidence type="ECO:0000313" key="3">
    <source>
        <dbReference type="EnsemblPlants" id="OB01G19280.1"/>
    </source>
</evidence>
<reference evidence="3" key="1">
    <citation type="journal article" date="2013" name="Nat. Commun.">
        <title>Whole-genome sequencing of Oryza brachyantha reveals mechanisms underlying Oryza genome evolution.</title>
        <authorList>
            <person name="Chen J."/>
            <person name="Huang Q."/>
            <person name="Gao D."/>
            <person name="Wang J."/>
            <person name="Lang Y."/>
            <person name="Liu T."/>
            <person name="Li B."/>
            <person name="Bai Z."/>
            <person name="Luis Goicoechea J."/>
            <person name="Liang C."/>
            <person name="Chen C."/>
            <person name="Zhang W."/>
            <person name="Sun S."/>
            <person name="Liao Y."/>
            <person name="Zhang X."/>
            <person name="Yang L."/>
            <person name="Song C."/>
            <person name="Wang M."/>
            <person name="Shi J."/>
            <person name="Liu G."/>
            <person name="Liu J."/>
            <person name="Zhou H."/>
            <person name="Zhou W."/>
            <person name="Yu Q."/>
            <person name="An N."/>
            <person name="Chen Y."/>
            <person name="Cai Q."/>
            <person name="Wang B."/>
            <person name="Liu B."/>
            <person name="Min J."/>
            <person name="Huang Y."/>
            <person name="Wu H."/>
            <person name="Li Z."/>
            <person name="Zhang Y."/>
            <person name="Yin Y."/>
            <person name="Song W."/>
            <person name="Jiang J."/>
            <person name="Jackson S.A."/>
            <person name="Wing R.A."/>
            <person name="Wang J."/>
            <person name="Chen M."/>
        </authorList>
    </citation>
    <scope>NUCLEOTIDE SEQUENCE [LARGE SCALE GENOMIC DNA]</scope>
    <source>
        <strain evidence="3">cv. IRGC 101232</strain>
    </source>
</reference>
<dbReference type="Pfam" id="PF07762">
    <property type="entry name" value="DUF1618"/>
    <property type="match status" value="1"/>
</dbReference>
<dbReference type="HOGENOM" id="CLU_028076_0_0_1"/>
<dbReference type="AlphaFoldDB" id="J3KY72"/>
<reference evidence="3" key="2">
    <citation type="submission" date="2013-04" db="UniProtKB">
        <authorList>
            <consortium name="EnsemblPlants"/>
        </authorList>
    </citation>
    <scope>IDENTIFICATION</scope>
</reference>
<proteinExistence type="predicted"/>
<evidence type="ECO:0000259" key="2">
    <source>
        <dbReference type="Pfam" id="PF07762"/>
    </source>
</evidence>
<accession>J3KY72</accession>
<feature type="domain" description="DUF1618" evidence="2">
    <location>
        <begin position="217"/>
        <end position="330"/>
    </location>
</feature>
<evidence type="ECO:0000256" key="1">
    <source>
        <dbReference type="SAM" id="MobiDB-lite"/>
    </source>
</evidence>
<dbReference type="PANTHER" id="PTHR33086">
    <property type="entry name" value="OS05G0468200 PROTEIN-RELATED"/>
    <property type="match status" value="1"/>
</dbReference>
<dbReference type="EnsemblPlants" id="OB01G19280.1">
    <property type="protein sequence ID" value="OB01G19280.1"/>
    <property type="gene ID" value="OB01G19280"/>
</dbReference>